<name>A0A8D7FM78_MUSAM</name>
<sequence length="211" mass="22520">LLSTGGIGIDRAAEMKLGLVPPLVLLCSDLLLHSSPPLISALPFDPLASGAAPTAGQVYASRRPSNVIFHPPTGSCVLRKSVTDPLRLGPCNQSDDWNYTPQKFLVVKGTYFCLQSVDSGKPAKLGIVCSESDSSWDITSKSKAQISKELPDGTALCLDVDPENTLITNPCLCLSIGTCDRESQWFEFTARNEVPVAQLSPMNTAQNSTSP</sequence>
<dbReference type="PANTHER" id="PTHR31263:SF44">
    <property type="entry name" value="OS04G0481200 PROTEIN"/>
    <property type="match status" value="1"/>
</dbReference>
<dbReference type="PANTHER" id="PTHR31263">
    <property type="entry name" value="CELLULASE FAMILY PROTEIN (AFU_ORTHOLOGUE AFUA_5G14560)"/>
    <property type="match status" value="1"/>
</dbReference>
<dbReference type="InterPro" id="IPR035992">
    <property type="entry name" value="Ricin_B-like_lectins"/>
</dbReference>
<dbReference type="EMBL" id="HG996467">
    <property type="protein sequence ID" value="CAG1860875.1"/>
    <property type="molecule type" value="Genomic_DNA"/>
</dbReference>
<feature type="non-terminal residue" evidence="1">
    <location>
        <position position="1"/>
    </location>
</feature>
<dbReference type="AlphaFoldDB" id="A0A8D7FM78"/>
<organism evidence="1">
    <name type="scientific">Musa acuminata subsp. malaccensis</name>
    <name type="common">Wild banana</name>
    <name type="synonym">Musa malaccensis</name>
    <dbReference type="NCBI Taxonomy" id="214687"/>
    <lineage>
        <taxon>Eukaryota</taxon>
        <taxon>Viridiplantae</taxon>
        <taxon>Streptophyta</taxon>
        <taxon>Embryophyta</taxon>
        <taxon>Tracheophyta</taxon>
        <taxon>Spermatophyta</taxon>
        <taxon>Magnoliopsida</taxon>
        <taxon>Liliopsida</taxon>
        <taxon>Zingiberales</taxon>
        <taxon>Musaceae</taxon>
        <taxon>Musa</taxon>
    </lineage>
</organism>
<gene>
    <name evidence="1" type="ORF">GSMUA_57690.1</name>
</gene>
<protein>
    <submittedName>
        <fullName evidence="1">(wild Malaysian banana) hypothetical protein</fullName>
    </submittedName>
</protein>
<accession>A0A8D7FM78</accession>
<dbReference type="SUPFAM" id="SSF50370">
    <property type="entry name" value="Ricin B-like lectins"/>
    <property type="match status" value="1"/>
</dbReference>
<evidence type="ECO:0000313" key="1">
    <source>
        <dbReference type="EMBL" id="CAG1860875.1"/>
    </source>
</evidence>
<proteinExistence type="predicted"/>
<reference evidence="1" key="1">
    <citation type="submission" date="2021-03" db="EMBL/GenBank/DDBJ databases">
        <authorList>
            <consortium name="Genoscope - CEA"/>
            <person name="William W."/>
        </authorList>
    </citation>
    <scope>NUCLEOTIDE SEQUENCE</scope>
    <source>
        <strain evidence="1">Doubled-haploid Pahang</strain>
    </source>
</reference>